<dbReference type="Proteomes" id="UP000789570">
    <property type="component" value="Unassembled WGS sequence"/>
</dbReference>
<feature type="compositionally biased region" description="Basic and acidic residues" evidence="1">
    <location>
        <begin position="18"/>
        <end position="30"/>
    </location>
</feature>
<dbReference type="AlphaFoldDB" id="A0A9N9D9E6"/>
<name>A0A9N9D9E6_9GLOM</name>
<comment type="caution">
    <text evidence="2">The sequence shown here is derived from an EMBL/GenBank/DDBJ whole genome shotgun (WGS) entry which is preliminary data.</text>
</comment>
<proteinExistence type="predicted"/>
<accession>A0A9N9D9E6</accession>
<evidence type="ECO:0000313" key="2">
    <source>
        <dbReference type="EMBL" id="CAG8628059.1"/>
    </source>
</evidence>
<gene>
    <name evidence="2" type="ORF">FCALED_LOCUS9912</name>
</gene>
<evidence type="ECO:0000256" key="1">
    <source>
        <dbReference type="SAM" id="MobiDB-lite"/>
    </source>
</evidence>
<reference evidence="2" key="1">
    <citation type="submission" date="2021-06" db="EMBL/GenBank/DDBJ databases">
        <authorList>
            <person name="Kallberg Y."/>
            <person name="Tangrot J."/>
            <person name="Rosling A."/>
        </authorList>
    </citation>
    <scope>NUCLEOTIDE SEQUENCE</scope>
    <source>
        <strain evidence="2">UK204</strain>
    </source>
</reference>
<feature type="region of interest" description="Disordered" evidence="1">
    <location>
        <begin position="1"/>
        <end position="49"/>
    </location>
</feature>
<dbReference type="EMBL" id="CAJVPQ010003442">
    <property type="protein sequence ID" value="CAG8628059.1"/>
    <property type="molecule type" value="Genomic_DNA"/>
</dbReference>
<protein>
    <submittedName>
        <fullName evidence="2">12570_t:CDS:1</fullName>
    </submittedName>
</protein>
<keyword evidence="3" id="KW-1185">Reference proteome</keyword>
<organism evidence="2 3">
    <name type="scientific">Funneliformis caledonium</name>
    <dbReference type="NCBI Taxonomy" id="1117310"/>
    <lineage>
        <taxon>Eukaryota</taxon>
        <taxon>Fungi</taxon>
        <taxon>Fungi incertae sedis</taxon>
        <taxon>Mucoromycota</taxon>
        <taxon>Glomeromycotina</taxon>
        <taxon>Glomeromycetes</taxon>
        <taxon>Glomerales</taxon>
        <taxon>Glomeraceae</taxon>
        <taxon>Funneliformis</taxon>
    </lineage>
</organism>
<evidence type="ECO:0000313" key="3">
    <source>
        <dbReference type="Proteomes" id="UP000789570"/>
    </source>
</evidence>
<sequence length="398" mass="46627">MTQLMQDGPLPEDDEAPHEESTTAVKKSEEPQGEVAIASDSGSDLREASKSMVGKVERIPLMVNNIDLEIIFTDYRDQCEDIFDDIMDMRPTSRFTNEISEESWSEFVLSTYPEHNLPKDWESFIQEFFKPKVSLEEWISDWRELHNQKINGNKIHKDLADAIYHILAPYIEAFEAPYNILKSGDLRENQYNAQFVSPILKNTLKAICNVDWRILEVPVESSKDRRNANINPIIDKVLEAKCADGLARLWLSREEVFLYEQTGPPDFDDMTQLYIHDYKLIRTMRDVLNQRIILHLKDGIYDHKNLASFGAFGHRTEISLFWLTIHQKSYCLREYGTFKIPTAWQDFPVFSESFMRENIEVKRSYVEQKQKLLTKRRVHTIKQNQSTPDRPKKQKKSK</sequence>
<dbReference type="OrthoDB" id="2341569at2759"/>